<dbReference type="InterPro" id="IPR051953">
    <property type="entry name" value="Plant_SW-associated_TFs"/>
</dbReference>
<proteinExistence type="predicted"/>
<evidence type="ECO:0000313" key="10">
    <source>
        <dbReference type="EMBL" id="GAA0141332.1"/>
    </source>
</evidence>
<sequence>MGRHSCCVKQKLRKGLWSPEEDEKLFNHITRFGVGCWSSVPKLAGLQRCGKSCRLRWINYLRPDLKRGMFSQEEEDLIISLHEVLGNRWAQIAAQLPGRTDNEIKNFWNSCLKKKLIRQGIDPNTHKLITEAEMMRSRSEENCVDKSASSLHIPQPSSLPNLSTTSTSSSGEMEGNLMNFQEMQMNARQPIFDPLFLVDLQGTNAAPPYYSSFLNSYTQQNLNDSGVATYEFNNSLPHLMHLDHHVMNMGESDFADSSSSRISSYMVNNNMVEDSSTFSRWENLETHKLESLYQQYQFNEMKNDQEVKANNLWHDHQLQLQGQNGDDYSNYHHQLTSLSEDLSAGNLDVFNQL</sequence>
<evidence type="ECO:0000256" key="2">
    <source>
        <dbReference type="ARBA" id="ARBA00022737"/>
    </source>
</evidence>
<accession>A0AAV3NR34</accession>
<organism evidence="10 11">
    <name type="scientific">Lithospermum erythrorhizon</name>
    <name type="common">Purple gromwell</name>
    <name type="synonym">Lithospermum officinale var. erythrorhizon</name>
    <dbReference type="NCBI Taxonomy" id="34254"/>
    <lineage>
        <taxon>Eukaryota</taxon>
        <taxon>Viridiplantae</taxon>
        <taxon>Streptophyta</taxon>
        <taxon>Embryophyta</taxon>
        <taxon>Tracheophyta</taxon>
        <taxon>Spermatophyta</taxon>
        <taxon>Magnoliopsida</taxon>
        <taxon>eudicotyledons</taxon>
        <taxon>Gunneridae</taxon>
        <taxon>Pentapetalae</taxon>
        <taxon>asterids</taxon>
        <taxon>lamiids</taxon>
        <taxon>Boraginales</taxon>
        <taxon>Boraginaceae</taxon>
        <taxon>Boraginoideae</taxon>
        <taxon>Lithospermeae</taxon>
        <taxon>Lithospermum</taxon>
    </lineage>
</organism>
<comment type="caution">
    <text evidence="10">The sequence shown here is derived from an EMBL/GenBank/DDBJ whole genome shotgun (WGS) entry which is preliminary data.</text>
</comment>
<evidence type="ECO:0000256" key="6">
    <source>
        <dbReference type="ARBA" id="ARBA00023242"/>
    </source>
</evidence>
<feature type="compositionally biased region" description="Low complexity" evidence="7">
    <location>
        <begin position="156"/>
        <end position="170"/>
    </location>
</feature>
<evidence type="ECO:0000256" key="7">
    <source>
        <dbReference type="SAM" id="MobiDB-lite"/>
    </source>
</evidence>
<dbReference type="GO" id="GO:0003677">
    <property type="term" value="F:DNA binding"/>
    <property type="evidence" value="ECO:0007669"/>
    <property type="project" value="UniProtKB-KW"/>
</dbReference>
<keyword evidence="3" id="KW-0805">Transcription regulation</keyword>
<dbReference type="AlphaFoldDB" id="A0AAV3NR34"/>
<feature type="domain" description="HTH myb-type" evidence="9">
    <location>
        <begin position="9"/>
        <end position="61"/>
    </location>
</feature>
<dbReference type="PROSITE" id="PS50090">
    <property type="entry name" value="MYB_LIKE"/>
    <property type="match status" value="2"/>
</dbReference>
<dbReference type="Pfam" id="PF00249">
    <property type="entry name" value="Myb_DNA-binding"/>
    <property type="match status" value="2"/>
</dbReference>
<name>A0AAV3NR34_LITER</name>
<keyword evidence="6" id="KW-0539">Nucleus</keyword>
<dbReference type="PANTHER" id="PTHR47997">
    <property type="entry name" value="MYB DOMAIN PROTEIN 55"/>
    <property type="match status" value="1"/>
</dbReference>
<evidence type="ECO:0000256" key="3">
    <source>
        <dbReference type="ARBA" id="ARBA00023015"/>
    </source>
</evidence>
<dbReference type="PANTHER" id="PTHR47997:SF34">
    <property type="entry name" value="TRANSCRIPTION FACTOR MYB86-LIKE"/>
    <property type="match status" value="1"/>
</dbReference>
<evidence type="ECO:0000256" key="4">
    <source>
        <dbReference type="ARBA" id="ARBA00023125"/>
    </source>
</evidence>
<feature type="domain" description="Myb-like" evidence="8">
    <location>
        <begin position="9"/>
        <end position="61"/>
    </location>
</feature>
<dbReference type="GO" id="GO:0005634">
    <property type="term" value="C:nucleus"/>
    <property type="evidence" value="ECO:0007669"/>
    <property type="project" value="UniProtKB-SubCell"/>
</dbReference>
<evidence type="ECO:0000259" key="9">
    <source>
        <dbReference type="PROSITE" id="PS51294"/>
    </source>
</evidence>
<dbReference type="SUPFAM" id="SSF46689">
    <property type="entry name" value="Homeodomain-like"/>
    <property type="match status" value="1"/>
</dbReference>
<comment type="subcellular location">
    <subcellularLocation>
        <location evidence="1">Nucleus</location>
    </subcellularLocation>
</comment>
<keyword evidence="4" id="KW-0238">DNA-binding</keyword>
<evidence type="ECO:0000313" key="11">
    <source>
        <dbReference type="Proteomes" id="UP001454036"/>
    </source>
</evidence>
<keyword evidence="2" id="KW-0677">Repeat</keyword>
<keyword evidence="11" id="KW-1185">Reference proteome</keyword>
<dbReference type="FunFam" id="1.10.10.60:FF:000268">
    <property type="entry name" value="Transcription factor MYB86"/>
    <property type="match status" value="1"/>
</dbReference>
<dbReference type="PROSITE" id="PS51294">
    <property type="entry name" value="HTH_MYB"/>
    <property type="match status" value="2"/>
</dbReference>
<dbReference type="SMART" id="SM00717">
    <property type="entry name" value="SANT"/>
    <property type="match status" value="2"/>
</dbReference>
<gene>
    <name evidence="10" type="ORF">LIER_02498</name>
</gene>
<keyword evidence="5" id="KW-0804">Transcription</keyword>
<dbReference type="CDD" id="cd00167">
    <property type="entry name" value="SANT"/>
    <property type="match status" value="2"/>
</dbReference>
<evidence type="ECO:0000259" key="8">
    <source>
        <dbReference type="PROSITE" id="PS50090"/>
    </source>
</evidence>
<evidence type="ECO:0000256" key="1">
    <source>
        <dbReference type="ARBA" id="ARBA00004123"/>
    </source>
</evidence>
<feature type="domain" description="HTH myb-type" evidence="9">
    <location>
        <begin position="62"/>
        <end position="116"/>
    </location>
</feature>
<feature type="region of interest" description="Disordered" evidence="7">
    <location>
        <begin position="139"/>
        <end position="171"/>
    </location>
</feature>
<evidence type="ECO:0000256" key="5">
    <source>
        <dbReference type="ARBA" id="ARBA00023163"/>
    </source>
</evidence>
<feature type="domain" description="Myb-like" evidence="8">
    <location>
        <begin position="62"/>
        <end position="112"/>
    </location>
</feature>
<dbReference type="InterPro" id="IPR001005">
    <property type="entry name" value="SANT/Myb"/>
</dbReference>
<reference evidence="10 11" key="1">
    <citation type="submission" date="2024-01" db="EMBL/GenBank/DDBJ databases">
        <title>The complete chloroplast genome sequence of Lithospermum erythrorhizon: insights into the phylogenetic relationship among Boraginaceae species and the maternal lineages of purple gromwells.</title>
        <authorList>
            <person name="Okada T."/>
            <person name="Watanabe K."/>
        </authorList>
    </citation>
    <scope>NUCLEOTIDE SEQUENCE [LARGE SCALE GENOMIC DNA]</scope>
</reference>
<dbReference type="Gene3D" id="1.10.10.60">
    <property type="entry name" value="Homeodomain-like"/>
    <property type="match status" value="2"/>
</dbReference>
<dbReference type="EMBL" id="BAABME010000272">
    <property type="protein sequence ID" value="GAA0141332.1"/>
    <property type="molecule type" value="Genomic_DNA"/>
</dbReference>
<protein>
    <submittedName>
        <fullName evidence="10">Uncharacterized protein</fullName>
    </submittedName>
</protein>
<dbReference type="InterPro" id="IPR009057">
    <property type="entry name" value="Homeodomain-like_sf"/>
</dbReference>
<dbReference type="InterPro" id="IPR017930">
    <property type="entry name" value="Myb_dom"/>
</dbReference>
<dbReference type="FunFam" id="1.10.10.60:FF:000158">
    <property type="entry name" value="MYB transcription factor"/>
    <property type="match status" value="1"/>
</dbReference>
<dbReference type="Proteomes" id="UP001454036">
    <property type="component" value="Unassembled WGS sequence"/>
</dbReference>